<feature type="transmembrane region" description="Helical" evidence="1">
    <location>
        <begin position="96"/>
        <end position="121"/>
    </location>
</feature>
<feature type="transmembrane region" description="Helical" evidence="1">
    <location>
        <begin position="12"/>
        <end position="32"/>
    </location>
</feature>
<feature type="transmembrane region" description="Helical" evidence="1">
    <location>
        <begin position="66"/>
        <end position="90"/>
    </location>
</feature>
<keyword evidence="1" id="KW-0812">Transmembrane</keyword>
<organism evidence="2 3">
    <name type="scientific">Ligilactobacillus aviarius</name>
    <dbReference type="NCBI Taxonomy" id="1606"/>
    <lineage>
        <taxon>Bacteria</taxon>
        <taxon>Bacillati</taxon>
        <taxon>Bacillota</taxon>
        <taxon>Bacilli</taxon>
        <taxon>Lactobacillales</taxon>
        <taxon>Lactobacillaceae</taxon>
        <taxon>Ligilactobacillus</taxon>
    </lineage>
</organism>
<feature type="transmembrane region" description="Helical" evidence="1">
    <location>
        <begin position="38"/>
        <end position="59"/>
    </location>
</feature>
<protein>
    <submittedName>
        <fullName evidence="2">Uncharacterized protein</fullName>
    </submittedName>
</protein>
<accession>A0A179C217</accession>
<reference evidence="3" key="1">
    <citation type="submission" date="2016-03" db="EMBL/GenBank/DDBJ databases">
        <authorList>
            <person name="Johnson T.J."/>
            <person name="Youmans B."/>
            <person name="Case K."/>
            <person name="Noll S."/>
        </authorList>
    </citation>
    <scope>NUCLEOTIDE SEQUENCE [LARGE SCALE GENOMIC DNA]</scope>
    <source>
        <strain evidence="3">UMNLAv8</strain>
    </source>
</reference>
<evidence type="ECO:0000313" key="2">
    <source>
        <dbReference type="EMBL" id="OAQ08358.1"/>
    </source>
</evidence>
<dbReference type="AlphaFoldDB" id="A0A179C217"/>
<evidence type="ECO:0000313" key="3">
    <source>
        <dbReference type="Proteomes" id="UP000078520"/>
    </source>
</evidence>
<feature type="transmembrane region" description="Helical" evidence="1">
    <location>
        <begin position="195"/>
        <end position="218"/>
    </location>
</feature>
<dbReference type="RefSeq" id="WP_064207894.1">
    <property type="nucleotide sequence ID" value="NZ_LVKC01000017.1"/>
</dbReference>
<sequence>MSNKKYISQVLSCLALGMLIPILVMLSIKIYIKRIDVSFYFLVFLWIISYILEIFFNSFCEKYKKVIWLCCQIVSYFLFWITTGLILGFFSQDDNFIYKIVMSVYGFAILVTIICLLIGLFSKNIKIAKKRNFILGTCLSVMIIIFTIITKSGSYLFSLALIFIAFLCCVYSVKQFNDLKIEKSFNSGIEKWTDIISTATDMSLTFITFVFTILAMLFPPSDDDDD</sequence>
<name>A0A179C217_9LACO</name>
<proteinExistence type="predicted"/>
<evidence type="ECO:0000256" key="1">
    <source>
        <dbReference type="SAM" id="Phobius"/>
    </source>
</evidence>
<keyword evidence="1" id="KW-0472">Membrane</keyword>
<gene>
    <name evidence="2" type="ORF">A3O14_03875</name>
</gene>
<feature type="transmembrane region" description="Helical" evidence="1">
    <location>
        <begin position="133"/>
        <end position="149"/>
    </location>
</feature>
<keyword evidence="1" id="KW-1133">Transmembrane helix</keyword>
<comment type="caution">
    <text evidence="2">The sequence shown here is derived from an EMBL/GenBank/DDBJ whole genome shotgun (WGS) entry which is preliminary data.</text>
</comment>
<dbReference type="EMBL" id="LVKI01000012">
    <property type="protein sequence ID" value="OAQ08358.1"/>
    <property type="molecule type" value="Genomic_DNA"/>
</dbReference>
<dbReference type="Proteomes" id="UP000078520">
    <property type="component" value="Unassembled WGS sequence"/>
</dbReference>
<feature type="transmembrane region" description="Helical" evidence="1">
    <location>
        <begin position="155"/>
        <end position="174"/>
    </location>
</feature>